<evidence type="ECO:0000259" key="1">
    <source>
        <dbReference type="PROSITE" id="PS50191"/>
    </source>
</evidence>
<reference evidence="2" key="1">
    <citation type="submission" date="2020-11" db="EMBL/GenBank/DDBJ databases">
        <authorList>
            <person name="Whiteford S."/>
        </authorList>
    </citation>
    <scope>NUCLEOTIDE SEQUENCE</scope>
</reference>
<dbReference type="Pfam" id="PF00650">
    <property type="entry name" value="CRAL_TRIO"/>
    <property type="match status" value="1"/>
</dbReference>
<dbReference type="EMBL" id="CAJHNJ030000019">
    <property type="protein sequence ID" value="CAG9116990.1"/>
    <property type="molecule type" value="Genomic_DNA"/>
</dbReference>
<organism evidence="2 3">
    <name type="scientific">Plutella xylostella</name>
    <name type="common">Diamondback moth</name>
    <name type="synonym">Plutella maculipennis</name>
    <dbReference type="NCBI Taxonomy" id="51655"/>
    <lineage>
        <taxon>Eukaryota</taxon>
        <taxon>Metazoa</taxon>
        <taxon>Ecdysozoa</taxon>
        <taxon>Arthropoda</taxon>
        <taxon>Hexapoda</taxon>
        <taxon>Insecta</taxon>
        <taxon>Pterygota</taxon>
        <taxon>Neoptera</taxon>
        <taxon>Endopterygota</taxon>
        <taxon>Lepidoptera</taxon>
        <taxon>Glossata</taxon>
        <taxon>Ditrysia</taxon>
        <taxon>Yponomeutoidea</taxon>
        <taxon>Plutellidae</taxon>
        <taxon>Plutella</taxon>
    </lineage>
</organism>
<dbReference type="PRINTS" id="PR00180">
    <property type="entry name" value="CRETINALDHBP"/>
</dbReference>
<dbReference type="AlphaFoldDB" id="A0A8S4ENW0"/>
<sequence length="297" mass="34277">MPDQEEMWQAEGSKELAVIKDWLKKQPHLPHDVEEVLLRRFVVSCGFNLERVKKTIDLFFTIRSNAPELFLKRDPCAPEIRRVFEITDMIPLPNKTKENYKVFIYRLNNPDLDLFNFVDSVKTFFMLADTRLTEDEDIPAGEVPIFDAANVSLKFIGKLNLSVLRKYMLYTQEAIPIRLKQVHVINAPAYIGKIFAICKPFLKTEVSKLIKFHLPDSESLYSDVPRALLPAEYGGQAGPVAAIKSHWVKRMEARRSWFLENDQRWKVTEKLRSSAHSDARAEKLKDVPGSFRALALD</sequence>
<dbReference type="InterPro" id="IPR036273">
    <property type="entry name" value="CRAL/TRIO_N_dom_sf"/>
</dbReference>
<dbReference type="Proteomes" id="UP000653454">
    <property type="component" value="Unassembled WGS sequence"/>
</dbReference>
<dbReference type="SUPFAM" id="SSF52087">
    <property type="entry name" value="CRAL/TRIO domain"/>
    <property type="match status" value="1"/>
</dbReference>
<dbReference type="CDD" id="cd00170">
    <property type="entry name" value="SEC14"/>
    <property type="match status" value="1"/>
</dbReference>
<dbReference type="SMART" id="SM00516">
    <property type="entry name" value="SEC14"/>
    <property type="match status" value="1"/>
</dbReference>
<name>A0A8S4ENW0_PLUXY</name>
<proteinExistence type="predicted"/>
<protein>
    <submittedName>
        <fullName evidence="2">(diamondback moth) hypothetical protein</fullName>
    </submittedName>
</protein>
<dbReference type="InterPro" id="IPR001251">
    <property type="entry name" value="CRAL-TRIO_dom"/>
</dbReference>
<dbReference type="GO" id="GO:0016020">
    <property type="term" value="C:membrane"/>
    <property type="evidence" value="ECO:0007669"/>
    <property type="project" value="TreeGrafter"/>
</dbReference>
<dbReference type="PANTHER" id="PTHR10174:SF222">
    <property type="entry name" value="GH10083P-RELATED"/>
    <property type="match status" value="1"/>
</dbReference>
<dbReference type="SUPFAM" id="SSF46938">
    <property type="entry name" value="CRAL/TRIO N-terminal domain"/>
    <property type="match status" value="1"/>
</dbReference>
<evidence type="ECO:0000313" key="3">
    <source>
        <dbReference type="Proteomes" id="UP000653454"/>
    </source>
</evidence>
<evidence type="ECO:0000313" key="2">
    <source>
        <dbReference type="EMBL" id="CAG9116990.1"/>
    </source>
</evidence>
<feature type="domain" description="CRAL-TRIO" evidence="1">
    <location>
        <begin position="77"/>
        <end position="241"/>
    </location>
</feature>
<gene>
    <name evidence="2" type="ORF">PLXY2_LOCUS6124</name>
</gene>
<dbReference type="InterPro" id="IPR036865">
    <property type="entry name" value="CRAL-TRIO_dom_sf"/>
</dbReference>
<keyword evidence="3" id="KW-1185">Reference proteome</keyword>
<dbReference type="Gene3D" id="3.40.525.10">
    <property type="entry name" value="CRAL-TRIO lipid binding domain"/>
    <property type="match status" value="1"/>
</dbReference>
<dbReference type="GO" id="GO:1902936">
    <property type="term" value="F:phosphatidylinositol bisphosphate binding"/>
    <property type="evidence" value="ECO:0007669"/>
    <property type="project" value="TreeGrafter"/>
</dbReference>
<comment type="caution">
    <text evidence="2">The sequence shown here is derived from an EMBL/GenBank/DDBJ whole genome shotgun (WGS) entry which is preliminary data.</text>
</comment>
<dbReference type="PANTHER" id="PTHR10174">
    <property type="entry name" value="ALPHA-TOCOPHEROL TRANSFER PROTEIN-RELATED"/>
    <property type="match status" value="1"/>
</dbReference>
<dbReference type="PROSITE" id="PS50191">
    <property type="entry name" value="CRAL_TRIO"/>
    <property type="match status" value="1"/>
</dbReference>
<accession>A0A8S4ENW0</accession>